<sequence>METVPEEPEENLPTKSEAGTDPLEPADQDPSNTEPDSGQSEKEGPSKVDAGTDPPEEEEPGPSQAKMEEPSTRKTPDLSQRGSRSLVPTEDEVDTSKMKYVEGVQCAVVDVTDTGFTMPEVIIMEGQGILFEKGGRKTVEIVQVIHDGDSLRPVIGGFGSKDSKVKDKEDNYIQQFNLEGEYKFAVDKVRCTPLTVIVKRRLPLRASVTDKGFQPKIIAIDQGDTIEWSWKECTVPHSIQEVNYLLDKGVFVKTQWQDGGSNVVRTITGNFSKKFPRPGIYYFQTESSELHKQHFCVVRVRQSVREYKVEISDRAFHPPVLLIETGDRVWWFWDKFKCKKHHCVYQIEAPALNQDDEEPYQPVQNGFRWSQPSKQGLLSHVFTEPGVFYYSDQNFQEAAEYIGTVIVKPKPKEHRVMITENGFDPEIVRIRTGERIWFYWNPIVFSKKSIQVLLKEIEKCLNPTTKRPATPDDESKYQHPDEETVKLVTDVGFATVFYSTTGVYHYRVRNSNVCSVIVSPGEKNHTIHLTDSGPEQKVIMSVRPNDRVWWVWQSTKKQHNVIQVSHQGNPIPGGFCSGMARDSPSAFVHTFQSPGVFYYKSESLPKIFGAVVVTTQPVVHEVEVGPIIRPDPISVKVHDIVCWIFSSPQKENVLEIDHPDQVLENLKCEGVSPRCCLSKAIDRTGVLHFFSKSFNKQKKSIDNYLEDARFSSVISDERYDNTVIKLDKQGFHPHFVYVQKGESVRWSWINSEEEHNIIHVTSPDSKEPLNVVSGVKSFNSGKPVKNNSFLYTFDELGNFTVASQGAPGYACTVNVISTAEHVKEPTISSNSINGGTIDQFSKIELTCETLGSKIFYTTDGSPPELHMESAKLYNPEKGVVLRKHGLCFIRAMAVKEGLLNSSIFTSKRYWILPKEGTTEDTGSSSETESSDQTQKKVPQKNDNWDWWSCAPTIKACFTDPGVMEVFWEEPNAVQKKLIKGYQIFLNGVSYCDIFPATNNSLNITGLAGNRLYEVYVEVYSVDKKLNPQTSNKLTMKVPLMTKEGGPVISLERANKPDALVVVWMSIDTTEYPIKGYLVFLNQQQCGSMLVPDPDKNRCKVFIGGCELEKEHKIYVVALPKDNVEDGRMSNVIEVVLPLETSQIKLPSEDERQDQEELYQEYIVIQEGSGYLTAMDDKKSGAPHVVEVEDPRHRGVQPLKKRSNLQSKTPDLMSSSASHNASHPMSADTYRNLPTPLPDALFPDGYTTPALESQSQIRPQSHAQSLADRIAERQRQRSVEIVNEHLNSRANSRANSEYYGGEPGSRDISRRSSQKSFFQHPASSSMAGQYSDINLMVQRRLSLNMQRPETAQTVMHSVYSSGPQTQVIQAPPQLNVTAAHGQQIIDMEKPQRANHYSMRSVGNIATLRPKPVNLEVQKYKYPLSFKMVASAVKDFLTQQKIVMTAIAPGRIKKRFNFDWARFRTWINVTKPFEKQKEEKMYQLQAPASMPASQEPENLPSEFYINQQEADILRERQLNFMRQQFDPDLYPEHMGGRFTQGYEHHPGEPPRSSRSARARYGQYLDVDRQARLDAYGRSYEGQSPERAAGRRSPRFEFYGQEGGRHSPYRRGSRSRSHSHSQERRREMGPYDDWFEFRSRNRPDPLKSARDYDSGFERNSHDEKHSRDHGFYESESDYDEEYEDIMYSDDYESPPYHGQENRRNRKRGHPNQEEPNLPQSPRRFYDASSPGRNQPRYKEENLRSHRDRSPEERQRQKIKSRGFDTDFGIYGGPGARPPPLTLKEYNEEQRKSKKKRGKKKSMRRSALYNMLDQDVEYPPELPPALRTLATYGKMFHGQLLQDAIQIDHEDQSMMTDDNYEKGTQTPRGKSKVKTLRDSYGSGDFSEERAQSRRAQRSESESETESETGSSETDSETESETDSQGTRLSNEGSVVVVSMKDAKYAQKVTSESMQQSRPKSGHIVRGYKSDSASQSDYAPRPPSARRYRDTYSARSDMSPRSVRRAIIEVEETASVDLNEDRMMKSVVVSQEKGHRRRLVQEGEPVYNPANDAQVGVPAPTIKVSSMGKRGLIVEWYIDNREESEYEVQQYIVNIVGRDFSAADINSHISFECNLVDNRGHGIRGTQHCWTMDGNKHKINIQGLYPDNTYRVFVVANYGFRDDEEDQKPIEVQATSPVIYYTTIGPPLPPFVRVLNVGLYQATVQWDPPRLQSGLELLGYKIFVDNKVLRGLQRRDTRQMVINDLVPGKTIGVSVVAVLKQSNIESEPSRQVHITCPKRPPPPHISQQPLHKHGSVLIAWDKPGGFRRAVAQEGITSYRIYLNDKFFGKIDASTKMDRQGYQYVITGLNPEESYDVKVKSMTGQKQVDPDQLHIFCLSESSFSNTIPVQAPAAPKSPELRLESMTPQGIRVTWLAPQQYGEAEISGYRLLKNGKLYGHVMGPEVNAVDITGISLGDKVVLQLVALTNHPVGKLERALLEIEKDDSPRQQARLTGTDQKVFTLTKGVKTKGWTKTESTNKLEDLLLGEKYAGCRPGPKLTVHYTGLVKAPDDVWLEQVTGHSALVVWKKDYSVELNHSIHEHDKLKFPVPEDNVHGHFVRPDHYVVTWWCGDKNDVQSEETREDHILITGLHPATTYTIVVEARRMENYRVEGEENDTTNKFILTAQSDTLTLRTARPPDPPSNLSIAASTCNALRLVWDPPVEHGVEIIAIRIDAQSINTSDPHHVAVEVRPDECKADIENLREKTDYVLRVTAVTDEYFDRLPEKHKLKKLRAIPRDRMVAADDSIWLPNTYTMAKTAGTEPPANLKILQSSTSGLSVTWLLPIVYGSNKLIGQVLRWSDVKNSKKGESEWYVASHINLDPADNNVTIEDLTPGAQYKIVVEAVVSIKTSLESAENDKDIQRYRRTANVMSKPLFTRTRAPTEPPRVYITGYTQTTAQLYWEKPPLVSVIGKENDGRPKYLRRYLEGYKLEINDRLHSCLGPNAQSCQLTKCKPGKKYQVVLVALTCTDQGKKERKKKYKGVYRNVSLQAVDYSALLQDEDNLDPSPSDPLEIVLPKDQDGYIKSLECTFKHDEDRDNSTFGDIELRWDTQGERSDVISHIKQFNVIWSNTEERQVQTKVVTPDARKSLIPVTRLKASYDIQVEPDYFTDALHQVNQRIQLVIPGPPDAPEIFLKSASPEEFVIEWGEPRLFGGVKVRGYQVYLNDKKVGNELSNSHRKAVIPCRPNKNYKVQLVALSDNSFYSDSAFSNTLLVSTSPHSPRLLSGEDMVREDQDMIPVKVIAVTETSIQLDWSNFLETEGVAGYKIQWSSVAQPAQREVKLSEKDSSCVINNCLPGTTHFVRLIAIDADGQILEKSKQLTVQTSAPPDSPILSVRACNFRYIAVQWEKPNTYGDALVTGYKVYVNGIVEAILNAEQMSFTFTHGKWCQEYAFQVQALTSFDKLHSKVSDPLVVVWPGCKAPTLKRLATHSSSCVKIAWEDPYLTEGVKVKHYRAVCVERDTEKEVTPSIGPIHPNTREAEFKNLKRGSYSIFLEIHLYNTGDVVCSEPLHVAPAPAPDPPLVTVTVVGLDERRALERLTCDLVNKRDRLIRKVGHKLKEIGALSNPLRAEKNRGVIEGAHTLSRIEEILEHCFTALEHYTGQLIAHVSWSCPQRQSETQVSGFKVLIDGKQYGNTMHEGVKQVRIKLGTEQPIYKLTMVSVSDKPQASSEESNGVDLLSETFRPFSFYCYHSIHNQNARWPNQGCCKYQDSVMYERQLAKKLANQGLLKRKVPPPACSLLDIFQGEYKPFLGTHNKQFPTAILFWTPWCLGSQKVMSHYARFAREAASEYNFIAVSCGVTANHASDRKSLIHSITSNGWKEHGVIWHCTSQCASAIDEASSLWKNSTAGSASRNEENGKKHVDLTEILGIAGVPTFLFIHADGYIAWHGRYSAFDYASFAAFMRHTFSEVQGVGCPVFQCDSCKNDMTIDAEALEPVLQLVKESSTSALSSLRYPQEEHRPSSPINTDPNIERLFMKKRPRSPKRHKKITVNQRPFSASNLNQTPSHYVQLLKSPYMQKTVPSPKVLNKLLRPQSGGARLG</sequence>
<proteinExistence type="predicted"/>
<reference evidence="4" key="1">
    <citation type="submission" date="2022-08" db="UniProtKB">
        <authorList>
            <consortium name="EnsemblMetazoa"/>
        </authorList>
    </citation>
    <scope>IDENTIFICATION</scope>
    <source>
        <strain evidence="4">05x7-T-G4-1.051#20</strain>
    </source>
</reference>
<feature type="compositionally biased region" description="Basic and acidic residues" evidence="2">
    <location>
        <begin position="66"/>
        <end position="76"/>
    </location>
</feature>
<feature type="compositionally biased region" description="Basic residues" evidence="2">
    <location>
        <begin position="1788"/>
        <end position="1800"/>
    </location>
</feature>
<dbReference type="PANTHER" id="PTHR46708">
    <property type="entry name" value="TENASCIN"/>
    <property type="match status" value="1"/>
</dbReference>
<evidence type="ECO:0000313" key="5">
    <source>
        <dbReference type="Proteomes" id="UP000005408"/>
    </source>
</evidence>
<feature type="domain" description="Fibronectin type-III" evidence="3">
    <location>
        <begin position="2276"/>
        <end position="2388"/>
    </location>
</feature>
<dbReference type="Gene3D" id="2.60.40.420">
    <property type="entry name" value="Cupredoxins - blue copper proteins"/>
    <property type="match status" value="4"/>
</dbReference>
<evidence type="ECO:0000313" key="4">
    <source>
        <dbReference type="EnsemblMetazoa" id="G29757.3:cds"/>
    </source>
</evidence>
<feature type="compositionally biased region" description="Polar residues" evidence="2">
    <location>
        <begin position="4027"/>
        <end position="4039"/>
    </location>
</feature>
<dbReference type="PANTHER" id="PTHR46708:SF2">
    <property type="entry name" value="FIBRONECTIN TYPE-III DOMAIN-CONTAINING PROTEIN"/>
    <property type="match status" value="1"/>
</dbReference>
<feature type="compositionally biased region" description="Basic residues" evidence="2">
    <location>
        <begin position="1604"/>
        <end position="1616"/>
    </location>
</feature>
<feature type="compositionally biased region" description="Polar residues" evidence="2">
    <location>
        <begin position="1203"/>
        <end position="1222"/>
    </location>
</feature>
<feature type="compositionally biased region" description="Low complexity" evidence="2">
    <location>
        <begin position="919"/>
        <end position="932"/>
    </location>
</feature>
<keyword evidence="5" id="KW-1185">Reference proteome</keyword>
<name>A0A8W8LU69_MAGGI</name>
<dbReference type="CDD" id="cd00063">
    <property type="entry name" value="FN3"/>
    <property type="match status" value="6"/>
</dbReference>
<dbReference type="SUPFAM" id="SSF49503">
    <property type="entry name" value="Cupredoxins"/>
    <property type="match status" value="4"/>
</dbReference>
<dbReference type="InterPro" id="IPR026876">
    <property type="entry name" value="Fn3_assoc_repeat"/>
</dbReference>
<dbReference type="SUPFAM" id="SSF52833">
    <property type="entry name" value="Thioredoxin-like"/>
    <property type="match status" value="1"/>
</dbReference>
<accession>A0A8W8LU69</accession>
<feature type="region of interest" description="Disordered" evidence="2">
    <location>
        <begin position="1943"/>
        <end position="1992"/>
    </location>
</feature>
<feature type="region of interest" description="Disordered" evidence="2">
    <location>
        <begin position="3987"/>
        <end position="4039"/>
    </location>
</feature>
<feature type="region of interest" description="Disordered" evidence="2">
    <location>
        <begin position="1"/>
        <end position="93"/>
    </location>
</feature>
<evidence type="ECO:0000259" key="3">
    <source>
        <dbReference type="PROSITE" id="PS50853"/>
    </source>
</evidence>
<dbReference type="SUPFAM" id="SSF49265">
    <property type="entry name" value="Fibronectin type III"/>
    <property type="match status" value="6"/>
</dbReference>
<protein>
    <recommendedName>
        <fullName evidence="3">Fibronectin type-III domain-containing protein</fullName>
    </recommendedName>
</protein>
<feature type="domain" description="Fibronectin type-III" evidence="3">
    <location>
        <begin position="3271"/>
        <end position="3363"/>
    </location>
</feature>
<feature type="region of interest" description="Disordered" evidence="2">
    <location>
        <begin position="1285"/>
        <end position="1314"/>
    </location>
</feature>
<feature type="compositionally biased region" description="Basic and acidic residues" evidence="2">
    <location>
        <begin position="1882"/>
        <end position="1896"/>
    </location>
</feature>
<dbReference type="Gene3D" id="3.40.30.10">
    <property type="entry name" value="Glutaredoxin"/>
    <property type="match status" value="1"/>
</dbReference>
<feature type="region of interest" description="Disordered" evidence="2">
    <location>
        <begin position="1574"/>
        <end position="1801"/>
    </location>
</feature>
<dbReference type="InterPro" id="IPR050991">
    <property type="entry name" value="ECM_Regulatory_Proteins"/>
</dbReference>
<feature type="domain" description="Fibronectin type-III" evidence="3">
    <location>
        <begin position="2798"/>
        <end position="2899"/>
    </location>
</feature>
<feature type="compositionally biased region" description="Acidic residues" evidence="2">
    <location>
        <begin position="1671"/>
        <end position="1689"/>
    </location>
</feature>
<feature type="compositionally biased region" description="Basic residues" evidence="2">
    <location>
        <begin position="4013"/>
        <end position="4026"/>
    </location>
</feature>
<feature type="compositionally biased region" description="Basic and acidic residues" evidence="2">
    <location>
        <begin position="1617"/>
        <end position="1669"/>
    </location>
</feature>
<feature type="domain" description="Fibronectin type-III" evidence="3">
    <location>
        <begin position="2675"/>
        <end position="2773"/>
    </location>
</feature>
<feature type="compositionally biased region" description="Basic and acidic residues" evidence="2">
    <location>
        <begin position="1733"/>
        <end position="1752"/>
    </location>
</feature>
<dbReference type="InterPro" id="IPR003961">
    <property type="entry name" value="FN3_dom"/>
</dbReference>
<feature type="region of interest" description="Disordered" evidence="2">
    <location>
        <begin position="1526"/>
        <end position="1555"/>
    </location>
</feature>
<dbReference type="Pfam" id="PF00041">
    <property type="entry name" value="fn3"/>
    <property type="match status" value="2"/>
</dbReference>
<dbReference type="Gene3D" id="2.60.40.10">
    <property type="entry name" value="Immunoglobulins"/>
    <property type="match status" value="8"/>
</dbReference>
<evidence type="ECO:0000256" key="2">
    <source>
        <dbReference type="SAM" id="MobiDB-lite"/>
    </source>
</evidence>
<dbReference type="Pfam" id="PF13287">
    <property type="entry name" value="Fn3_assoc"/>
    <property type="match status" value="1"/>
</dbReference>
<dbReference type="Proteomes" id="UP000005408">
    <property type="component" value="Unassembled WGS sequence"/>
</dbReference>
<feature type="domain" description="Fibronectin type-III" evidence="3">
    <location>
        <begin position="2181"/>
        <end position="2274"/>
    </location>
</feature>
<dbReference type="InterPro" id="IPR013783">
    <property type="entry name" value="Ig-like_fold"/>
</dbReference>
<feature type="domain" description="Fibronectin type-III" evidence="3">
    <location>
        <begin position="3162"/>
        <end position="3255"/>
    </location>
</feature>
<dbReference type="SMART" id="SM00060">
    <property type="entry name" value="FN3"/>
    <property type="match status" value="11"/>
</dbReference>
<dbReference type="InterPro" id="IPR036116">
    <property type="entry name" value="FN3_sf"/>
</dbReference>
<evidence type="ECO:0000256" key="1">
    <source>
        <dbReference type="ARBA" id="ARBA00022737"/>
    </source>
</evidence>
<feature type="region of interest" description="Disordered" evidence="2">
    <location>
        <begin position="1852"/>
        <end position="1930"/>
    </location>
</feature>
<dbReference type="PROSITE" id="PS50853">
    <property type="entry name" value="FN3"/>
    <property type="match status" value="7"/>
</dbReference>
<dbReference type="InterPro" id="IPR036249">
    <property type="entry name" value="Thioredoxin-like_sf"/>
</dbReference>
<keyword evidence="1" id="KW-0677">Repeat</keyword>
<feature type="domain" description="Fibronectin type-III" evidence="3">
    <location>
        <begin position="3364"/>
        <end position="3455"/>
    </location>
</feature>
<feature type="compositionally biased region" description="Acidic residues" evidence="2">
    <location>
        <begin position="1"/>
        <end position="10"/>
    </location>
</feature>
<feature type="compositionally biased region" description="Polar residues" evidence="2">
    <location>
        <begin position="1943"/>
        <end position="1954"/>
    </location>
</feature>
<organism evidence="4 5">
    <name type="scientific">Magallana gigas</name>
    <name type="common">Pacific oyster</name>
    <name type="synonym">Crassostrea gigas</name>
    <dbReference type="NCBI Taxonomy" id="29159"/>
    <lineage>
        <taxon>Eukaryota</taxon>
        <taxon>Metazoa</taxon>
        <taxon>Spiralia</taxon>
        <taxon>Lophotrochozoa</taxon>
        <taxon>Mollusca</taxon>
        <taxon>Bivalvia</taxon>
        <taxon>Autobranchia</taxon>
        <taxon>Pteriomorphia</taxon>
        <taxon>Ostreida</taxon>
        <taxon>Ostreoidea</taxon>
        <taxon>Ostreidae</taxon>
        <taxon>Magallana</taxon>
    </lineage>
</organism>
<dbReference type="InterPro" id="IPR008972">
    <property type="entry name" value="Cupredoxin"/>
</dbReference>
<feature type="region of interest" description="Disordered" evidence="2">
    <location>
        <begin position="915"/>
        <end position="939"/>
    </location>
</feature>
<feature type="region of interest" description="Disordered" evidence="2">
    <location>
        <begin position="1186"/>
        <end position="1271"/>
    </location>
</feature>
<feature type="compositionally biased region" description="Polar residues" evidence="2">
    <location>
        <begin position="1249"/>
        <end position="1263"/>
    </location>
</feature>
<dbReference type="EnsemblMetazoa" id="G29757.3">
    <property type="protein sequence ID" value="G29757.3:cds"/>
    <property type="gene ID" value="G29757"/>
</dbReference>
<feature type="compositionally biased region" description="Polar residues" evidence="2">
    <location>
        <begin position="29"/>
        <end position="38"/>
    </location>
</feature>